<dbReference type="RefSeq" id="WP_120082703.1">
    <property type="nucleotide sequence ID" value="NZ_QMDW01000001.1"/>
</dbReference>
<dbReference type="OrthoDB" id="375236at2157"/>
<sequence length="125" mass="14215">MSTKEIRKIERGNRITVVDETTGLSGEGDTYSDALVNLIEHLRASEKLRQQLNEIDELAEQAARIEDVAEEIDDIHETATLVSQLQDMESTAHFIRLASETQKRFEDEAIDKDVVDEAIEWARSE</sequence>
<dbReference type="AlphaFoldDB" id="A0A3A6Q9I0"/>
<comment type="caution">
    <text evidence="2">The sequence shown here is derived from an EMBL/GenBank/DDBJ whole genome shotgun (WGS) entry which is preliminary data.</text>
</comment>
<evidence type="ECO:0000313" key="3">
    <source>
        <dbReference type="Proteomes" id="UP000281564"/>
    </source>
</evidence>
<feature type="coiled-coil region" evidence="1">
    <location>
        <begin position="41"/>
        <end position="78"/>
    </location>
</feature>
<reference evidence="2 3" key="1">
    <citation type="submission" date="2018-06" db="EMBL/GenBank/DDBJ databases">
        <title>Halonotius sp. F13-13 a new haloarchaeeon isolated from a solar saltern from Isla Cristina, Huelva, Spain.</title>
        <authorList>
            <person name="Duran-Viseras A."/>
            <person name="Sanchez-Porro C."/>
            <person name="Ventosa A."/>
        </authorList>
    </citation>
    <scope>NUCLEOTIDE SEQUENCE [LARGE SCALE GENOMIC DNA]</scope>
    <source>
        <strain evidence="2 3">CECT 7525</strain>
    </source>
</reference>
<accession>A0A3A6Q9I0</accession>
<keyword evidence="1" id="KW-0175">Coiled coil</keyword>
<protein>
    <submittedName>
        <fullName evidence="2">Uncharacterized protein</fullName>
    </submittedName>
</protein>
<name>A0A3A6Q9I0_9EURY</name>
<proteinExistence type="predicted"/>
<dbReference type="EMBL" id="QMDW01000001">
    <property type="protein sequence ID" value="RJX51936.1"/>
    <property type="molecule type" value="Genomic_DNA"/>
</dbReference>
<keyword evidence="3" id="KW-1185">Reference proteome</keyword>
<gene>
    <name evidence="2" type="ORF">DP106_01090</name>
</gene>
<evidence type="ECO:0000256" key="1">
    <source>
        <dbReference type="SAM" id="Coils"/>
    </source>
</evidence>
<organism evidence="2 3">
    <name type="scientific">Halonotius pteroides</name>
    <dbReference type="NCBI Taxonomy" id="268735"/>
    <lineage>
        <taxon>Archaea</taxon>
        <taxon>Methanobacteriati</taxon>
        <taxon>Methanobacteriota</taxon>
        <taxon>Stenosarchaea group</taxon>
        <taxon>Halobacteria</taxon>
        <taxon>Halobacteriales</taxon>
        <taxon>Haloferacaceae</taxon>
        <taxon>Halonotius</taxon>
    </lineage>
</organism>
<evidence type="ECO:0000313" key="2">
    <source>
        <dbReference type="EMBL" id="RJX51936.1"/>
    </source>
</evidence>
<dbReference type="Proteomes" id="UP000281564">
    <property type="component" value="Unassembled WGS sequence"/>
</dbReference>